<organism evidence="6">
    <name type="scientific">Nephila pilipes</name>
    <name type="common">Giant wood spider</name>
    <name type="synonym">Nephila maculata</name>
    <dbReference type="NCBI Taxonomy" id="299642"/>
    <lineage>
        <taxon>Eukaryota</taxon>
        <taxon>Metazoa</taxon>
        <taxon>Ecdysozoa</taxon>
        <taxon>Arthropoda</taxon>
        <taxon>Chelicerata</taxon>
        <taxon>Arachnida</taxon>
        <taxon>Araneae</taxon>
        <taxon>Araneomorphae</taxon>
        <taxon>Entelegynae</taxon>
        <taxon>Araneoidea</taxon>
        <taxon>Nephilidae</taxon>
        <taxon>Nephila</taxon>
    </lineage>
</organism>
<evidence type="ECO:0000256" key="3">
    <source>
        <dbReference type="ARBA" id="ARBA00022729"/>
    </source>
</evidence>
<dbReference type="EMBL" id="KF433346">
    <property type="protein sequence ID" value="AII97670.1"/>
    <property type="molecule type" value="mRNA"/>
</dbReference>
<dbReference type="PRINTS" id="PR00550">
    <property type="entry name" value="HYPRGLYCEMIC"/>
</dbReference>
<feature type="disulfide bond" evidence="4">
    <location>
        <begin position="29"/>
        <end position="65"/>
    </location>
</feature>
<dbReference type="PANTHER" id="PTHR35981">
    <property type="entry name" value="ION TRANSPORT PEPTIDE, ISOFORM C"/>
    <property type="match status" value="1"/>
</dbReference>
<sequence length="97" mass="10936">MKYFGLLVFVVLIAMTSANHLKAFKALECQGTYDESKLRQVARVCDECYELYREDTVRVMCASKCFTTSYFTGCIDSIGYSNSKDILQGMVDDLSGQ</sequence>
<keyword evidence="4" id="KW-1015">Disulfide bond</keyword>
<dbReference type="PANTHER" id="PTHR35981:SF2">
    <property type="entry name" value="ION TRANSPORT PEPTIDE, ISOFORM C"/>
    <property type="match status" value="1"/>
</dbReference>
<feature type="disulfide bond" evidence="4">
    <location>
        <begin position="45"/>
        <end position="61"/>
    </location>
</feature>
<evidence type="ECO:0000256" key="2">
    <source>
        <dbReference type="ARBA" id="ARBA00005447"/>
    </source>
</evidence>
<feature type="chain" id="PRO_5001714944" evidence="5">
    <location>
        <begin position="19"/>
        <end position="97"/>
    </location>
</feature>
<comment type="function">
    <text evidence="1">May increase the toxicity of alpha-latrotoxin and/or other venom components. Is non-toxic to mice and to the cockroach Periplaneta americana.</text>
</comment>
<comment type="similarity">
    <text evidence="2">Belongs to the arthropod CHH/MIH/GIH/VIH hormone family.</text>
</comment>
<dbReference type="Gene3D" id="1.10.2010.10">
    <property type="entry name" value="Crustacean CHH/MIH/GIH neurohormone"/>
    <property type="match status" value="1"/>
</dbReference>
<name>A0A076KUK2_NEPPI</name>
<dbReference type="GO" id="GO:0007623">
    <property type="term" value="P:circadian rhythm"/>
    <property type="evidence" value="ECO:0007669"/>
    <property type="project" value="TreeGrafter"/>
</dbReference>
<reference evidence="6" key="1">
    <citation type="submission" date="2013-07" db="EMBL/GenBank/DDBJ databases">
        <title>Nephila pilipes venom gland.</title>
        <authorList>
            <person name="Huo L.J."/>
        </authorList>
    </citation>
    <scope>NUCLEOTIDE SEQUENCE</scope>
    <source>
        <tissue evidence="6">Venom gland</tissue>
    </source>
</reference>
<accession>A0A076KUK2</accession>
<evidence type="ECO:0000256" key="5">
    <source>
        <dbReference type="SAM" id="SignalP"/>
    </source>
</evidence>
<proteinExistence type="evidence at transcript level"/>
<feature type="signal peptide" evidence="5">
    <location>
        <begin position="1"/>
        <end position="18"/>
    </location>
</feature>
<dbReference type="InterPro" id="IPR031098">
    <property type="entry name" value="Crust_neurohorm"/>
</dbReference>
<dbReference type="Pfam" id="PF01147">
    <property type="entry name" value="Crust_neurohorm"/>
    <property type="match status" value="1"/>
</dbReference>
<dbReference type="InterPro" id="IPR001166">
    <property type="entry name" value="Hyperglycemic"/>
</dbReference>
<keyword evidence="3 5" id="KW-0732">Signal</keyword>
<dbReference type="InterPro" id="IPR035957">
    <property type="entry name" value="Crust_neurohorm_sf"/>
</dbReference>
<dbReference type="GO" id="GO:0005576">
    <property type="term" value="C:extracellular region"/>
    <property type="evidence" value="ECO:0007669"/>
    <property type="project" value="InterPro"/>
</dbReference>
<dbReference type="GO" id="GO:0005184">
    <property type="term" value="F:neuropeptide hormone activity"/>
    <property type="evidence" value="ECO:0007669"/>
    <property type="project" value="InterPro"/>
</dbReference>
<feature type="disulfide bond" evidence="4">
    <location>
        <begin position="48"/>
        <end position="74"/>
    </location>
</feature>
<evidence type="ECO:0000313" key="6">
    <source>
        <dbReference type="EMBL" id="AII97670.1"/>
    </source>
</evidence>
<evidence type="ECO:0000256" key="1">
    <source>
        <dbReference type="ARBA" id="ARBA00003845"/>
    </source>
</evidence>
<evidence type="ECO:0000256" key="4">
    <source>
        <dbReference type="PIRSR" id="PIRSR631098-51"/>
    </source>
</evidence>
<dbReference type="SUPFAM" id="SSF81778">
    <property type="entry name" value="Crustacean CHH/MIH/GIH neurohormone"/>
    <property type="match status" value="1"/>
</dbReference>
<protein>
    <submittedName>
        <fullName evidence="6">BLTX280</fullName>
    </submittedName>
</protein>
<dbReference type="AlphaFoldDB" id="A0A076KUK2"/>